<dbReference type="eggNOG" id="COG0768">
    <property type="taxonomic scope" value="Bacteria"/>
</dbReference>
<keyword evidence="12 16" id="KW-0472">Membrane</keyword>
<keyword evidence="15 16" id="KW-0961">Cell wall biogenesis/degradation</keyword>
<evidence type="ECO:0000256" key="4">
    <source>
        <dbReference type="ARBA" id="ARBA00022618"/>
    </source>
</evidence>
<keyword evidence="13 16" id="KW-0717">Septation</keyword>
<evidence type="ECO:0000256" key="9">
    <source>
        <dbReference type="ARBA" id="ARBA00022960"/>
    </source>
</evidence>
<keyword evidence="7 16" id="KW-0812">Transmembrane</keyword>
<gene>
    <name evidence="16" type="primary">penA</name>
    <name evidence="19" type="ORF">NEIMUCOT_05476</name>
</gene>
<evidence type="ECO:0000256" key="12">
    <source>
        <dbReference type="ARBA" id="ARBA00023136"/>
    </source>
</evidence>
<dbReference type="Gene3D" id="3.40.710.10">
    <property type="entry name" value="DD-peptidase/beta-lactamase superfamily"/>
    <property type="match status" value="1"/>
</dbReference>
<dbReference type="InterPro" id="IPR036138">
    <property type="entry name" value="PBP_dimer_sf"/>
</dbReference>
<dbReference type="InterPro" id="IPR005311">
    <property type="entry name" value="PBP_dimer"/>
</dbReference>
<dbReference type="GO" id="GO:0043093">
    <property type="term" value="P:FtsZ-dependent cytokinesis"/>
    <property type="evidence" value="ECO:0007669"/>
    <property type="project" value="UniProtKB-UniRule"/>
</dbReference>
<sequence>MRNTGSANIIYENFKMLIKNEYKPRMLPKVEKIKKPVTSDGRIRIVLGCMALAFTALLGRGIYLQTTQHEFLKNQGDQRFVRTLTLPASRGMITDRNGATLALSAPTESLYAMPSGMEEMPTAEQLTKLAAIVDLPVETLQDKLAKKDKDFIYLKRQLSQEKAEEIKALGIKGLAFQKELKRHYPMGNLFAHVIGFTNIDGKGQEGLELSREDSLHGADGAKVVLRDNKGNIVDSLDSPRNSDPKNGQDMVLSLDQRIQTLAYDELNKAVAYHKAKAGTVVVLDAQTGEILALVNSPAYDPNQPGSADSEQRRNRAVTDMIEPGSAMKPFTIAKALDSGKVGVADRFNTMPYKIGPATVRDTHVYPTLDVRGIMQKSSNVGTSKLSAKFTPKEMYDFYHDLGVGVRMHSGFPGETAGLLRSWRRWQPIEQATMSFGYGLQLSLLQLARAYTMLTHDGELLPVSFEKQAVAPKGKRVIKASTAREVRDLMVSVTEPGGTGTAGAVDGFDVGAKTGTARKLVNGRYVDNKHVATFIGFAPAKNPRVIVAVTIDEPTANGYYGGVVAGPVFKQVMGGSLNILGVSPTKPLTNVAAVKTPS</sequence>
<evidence type="ECO:0000256" key="3">
    <source>
        <dbReference type="ARBA" id="ARBA00022519"/>
    </source>
</evidence>
<dbReference type="Gene3D" id="3.90.1310.10">
    <property type="entry name" value="Penicillin-binding protein 2a (Domain 2)"/>
    <property type="match status" value="1"/>
</dbReference>
<keyword evidence="5 16" id="KW-0121">Carboxypeptidase</keyword>
<evidence type="ECO:0000313" key="19">
    <source>
        <dbReference type="EMBL" id="EFC88110.1"/>
    </source>
</evidence>
<evidence type="ECO:0000256" key="11">
    <source>
        <dbReference type="ARBA" id="ARBA00022989"/>
    </source>
</evidence>
<protein>
    <recommendedName>
        <fullName evidence="16">Probable peptidoglycan D,D-transpeptidase PenA</fullName>
        <ecNumber evidence="16">3.4.16.4</ecNumber>
    </recommendedName>
    <alternativeName>
        <fullName evidence="16">Penicillin-binding protein 2</fullName>
        <shortName evidence="16">PBP-2</shortName>
    </alternativeName>
</protein>
<keyword evidence="3 16" id="KW-0997">Cell inner membrane</keyword>
<dbReference type="GO" id="GO:0005886">
    <property type="term" value="C:plasma membrane"/>
    <property type="evidence" value="ECO:0007669"/>
    <property type="project" value="UniProtKB-SubCell"/>
</dbReference>
<evidence type="ECO:0000256" key="1">
    <source>
        <dbReference type="ARBA" id="ARBA00004370"/>
    </source>
</evidence>
<dbReference type="InterPro" id="IPR037532">
    <property type="entry name" value="FtsI_transpept"/>
</dbReference>
<evidence type="ECO:0000256" key="15">
    <source>
        <dbReference type="ARBA" id="ARBA00023316"/>
    </source>
</evidence>
<dbReference type="GO" id="GO:0008658">
    <property type="term" value="F:penicillin binding"/>
    <property type="evidence" value="ECO:0007669"/>
    <property type="project" value="InterPro"/>
</dbReference>
<dbReference type="Proteomes" id="UP000003344">
    <property type="component" value="Unassembled WGS sequence"/>
</dbReference>
<keyword evidence="10 16" id="KW-0573">Peptidoglycan synthesis</keyword>
<evidence type="ECO:0000256" key="8">
    <source>
        <dbReference type="ARBA" id="ARBA00022801"/>
    </source>
</evidence>
<evidence type="ECO:0000313" key="20">
    <source>
        <dbReference type="Proteomes" id="UP000003344"/>
    </source>
</evidence>
<dbReference type="HAMAP" id="MF_02080">
    <property type="entry name" value="FtsI_transpept"/>
    <property type="match status" value="1"/>
</dbReference>
<dbReference type="AlphaFoldDB" id="D2ZXX2"/>
<comment type="subcellular location">
    <subcellularLocation>
        <location evidence="16">Cell inner membrane</location>
        <topology evidence="16">Single-pass membrane protein</topology>
    </subcellularLocation>
    <subcellularLocation>
        <location evidence="1">Membrane</location>
    </subcellularLocation>
</comment>
<keyword evidence="8 16" id="KW-0378">Hydrolase</keyword>
<dbReference type="InterPro" id="IPR012338">
    <property type="entry name" value="Beta-lactam/transpept-like"/>
</dbReference>
<dbReference type="GO" id="GO:0009252">
    <property type="term" value="P:peptidoglycan biosynthetic process"/>
    <property type="evidence" value="ECO:0007669"/>
    <property type="project" value="UniProtKB-UniRule"/>
</dbReference>
<reference evidence="19 20" key="1">
    <citation type="submission" date="2009-10" db="EMBL/GenBank/DDBJ databases">
        <authorList>
            <person name="Weinstock G."/>
            <person name="Sodergren E."/>
            <person name="Clifton S."/>
            <person name="Fulton L."/>
            <person name="Fulton B."/>
            <person name="Courtney L."/>
            <person name="Fronick C."/>
            <person name="Harrison M."/>
            <person name="Strong C."/>
            <person name="Farmer C."/>
            <person name="Delahaunty K."/>
            <person name="Markovic C."/>
            <person name="Hall O."/>
            <person name="Minx P."/>
            <person name="Tomlinson C."/>
            <person name="Mitreva M."/>
            <person name="Nelson J."/>
            <person name="Hou S."/>
            <person name="Wollam A."/>
            <person name="Pepin K.H."/>
            <person name="Johnson M."/>
            <person name="Bhonagiri V."/>
            <person name="Nash W.E."/>
            <person name="Warren W."/>
            <person name="Chinwalla A."/>
            <person name="Mardis E.R."/>
            <person name="Wilson R.K."/>
        </authorList>
    </citation>
    <scope>NUCLEOTIDE SEQUENCE [LARGE SCALE GENOMIC DNA]</scope>
    <source>
        <strain evidence="20">ATCC 25996 / DSM 4631 / NCTC 10774 / M26</strain>
    </source>
</reference>
<dbReference type="PANTHER" id="PTHR30627:SF1">
    <property type="entry name" value="PEPTIDOGLYCAN D,D-TRANSPEPTIDASE FTSI"/>
    <property type="match status" value="1"/>
</dbReference>
<dbReference type="GO" id="GO:0009002">
    <property type="term" value="F:serine-type D-Ala-D-Ala carboxypeptidase activity"/>
    <property type="evidence" value="ECO:0007669"/>
    <property type="project" value="UniProtKB-UniRule"/>
</dbReference>
<name>D2ZXX2_NEIM2</name>
<evidence type="ECO:0000256" key="14">
    <source>
        <dbReference type="ARBA" id="ARBA00023306"/>
    </source>
</evidence>
<dbReference type="UniPathway" id="UPA00219"/>
<evidence type="ECO:0000256" key="10">
    <source>
        <dbReference type="ARBA" id="ARBA00022984"/>
    </source>
</evidence>
<evidence type="ECO:0000256" key="16">
    <source>
        <dbReference type="HAMAP-Rule" id="MF_02080"/>
    </source>
</evidence>
<dbReference type="GO" id="GO:0006508">
    <property type="term" value="P:proteolysis"/>
    <property type="evidence" value="ECO:0007669"/>
    <property type="project" value="UniProtKB-KW"/>
</dbReference>
<dbReference type="Gene3D" id="3.30.450.330">
    <property type="match status" value="1"/>
</dbReference>
<dbReference type="GO" id="GO:0008955">
    <property type="term" value="F:peptidoglycan glycosyltransferase activity"/>
    <property type="evidence" value="ECO:0007669"/>
    <property type="project" value="InterPro"/>
</dbReference>
<dbReference type="Pfam" id="PF00905">
    <property type="entry name" value="Transpeptidase"/>
    <property type="match status" value="1"/>
</dbReference>
<keyword evidence="4 16" id="KW-0132">Cell division</keyword>
<evidence type="ECO:0000259" key="18">
    <source>
        <dbReference type="Pfam" id="PF03717"/>
    </source>
</evidence>
<keyword evidence="9 16" id="KW-0133">Cell shape</keyword>
<evidence type="ECO:0000259" key="17">
    <source>
        <dbReference type="Pfam" id="PF00905"/>
    </source>
</evidence>
<dbReference type="EC" id="3.4.16.4" evidence="16"/>
<dbReference type="PANTHER" id="PTHR30627">
    <property type="entry name" value="PEPTIDOGLYCAN D,D-TRANSPEPTIDASE"/>
    <property type="match status" value="1"/>
</dbReference>
<dbReference type="EMBL" id="ACDX02000011">
    <property type="protein sequence ID" value="EFC88110.1"/>
    <property type="molecule type" value="Genomic_DNA"/>
</dbReference>
<dbReference type="SUPFAM" id="SSF56519">
    <property type="entry name" value="Penicillin binding protein dimerisation domain"/>
    <property type="match status" value="1"/>
</dbReference>
<keyword evidence="2 16" id="KW-1003">Cell membrane</keyword>
<evidence type="ECO:0000256" key="7">
    <source>
        <dbReference type="ARBA" id="ARBA00022692"/>
    </source>
</evidence>
<comment type="pathway">
    <text evidence="16">Cell wall biogenesis; peptidoglycan biosynthesis.</text>
</comment>
<keyword evidence="11 16" id="KW-1133">Transmembrane helix</keyword>
<evidence type="ECO:0000256" key="2">
    <source>
        <dbReference type="ARBA" id="ARBA00022475"/>
    </source>
</evidence>
<evidence type="ECO:0000256" key="13">
    <source>
        <dbReference type="ARBA" id="ARBA00023210"/>
    </source>
</evidence>
<dbReference type="GO" id="GO:0071555">
    <property type="term" value="P:cell wall organization"/>
    <property type="evidence" value="ECO:0007669"/>
    <property type="project" value="UniProtKB-KW"/>
</dbReference>
<accession>D2ZXX2</accession>
<comment type="catalytic activity">
    <reaction evidence="16">
        <text>Preferential cleavage: (Ac)2-L-Lys-D-Ala-|-D-Ala. Also transpeptidation of peptidyl-alanyl moieties that are N-acyl substituents of D-alanine.</text>
        <dbReference type="EC" id="3.4.16.4"/>
    </reaction>
</comment>
<dbReference type="GO" id="GO:0000917">
    <property type="term" value="P:division septum assembly"/>
    <property type="evidence" value="ECO:0007669"/>
    <property type="project" value="UniProtKB-KW"/>
</dbReference>
<dbReference type="STRING" id="546266.NEIMUCOT_05476"/>
<proteinExistence type="inferred from homology"/>
<keyword evidence="14 16" id="KW-0131">Cell cycle</keyword>
<evidence type="ECO:0000256" key="5">
    <source>
        <dbReference type="ARBA" id="ARBA00022645"/>
    </source>
</evidence>
<feature type="domain" description="Penicillin-binding protein transpeptidase" evidence="17">
    <location>
        <begin position="278"/>
        <end position="572"/>
    </location>
</feature>
<feature type="transmembrane region" description="Helical" evidence="16">
    <location>
        <begin position="43"/>
        <end position="63"/>
    </location>
</feature>
<evidence type="ECO:0000256" key="6">
    <source>
        <dbReference type="ARBA" id="ARBA00022670"/>
    </source>
</evidence>
<feature type="active site" description="Acyl-ester intermediate" evidence="16">
    <location>
        <position position="325"/>
    </location>
</feature>
<comment type="caution">
    <text evidence="19">The sequence shown here is derived from an EMBL/GenBank/DDBJ whole genome shotgun (WGS) entry which is preliminary data.</text>
</comment>
<dbReference type="SUPFAM" id="SSF56601">
    <property type="entry name" value="beta-lactamase/transpeptidase-like"/>
    <property type="match status" value="1"/>
</dbReference>
<dbReference type="Pfam" id="PF03717">
    <property type="entry name" value="PBP_dimer"/>
    <property type="match status" value="1"/>
</dbReference>
<organism evidence="19 20">
    <name type="scientific">Neisseria mucosa (strain ATCC 25996 / DSM 4631 / NCTC 10774 / M26)</name>
    <dbReference type="NCBI Taxonomy" id="546266"/>
    <lineage>
        <taxon>Bacteria</taxon>
        <taxon>Pseudomonadati</taxon>
        <taxon>Pseudomonadota</taxon>
        <taxon>Betaproteobacteria</taxon>
        <taxon>Neisseriales</taxon>
        <taxon>Neisseriaceae</taxon>
        <taxon>Neisseria</taxon>
    </lineage>
</organism>
<dbReference type="InterPro" id="IPR050515">
    <property type="entry name" value="Beta-lactam/transpept"/>
</dbReference>
<dbReference type="GO" id="GO:0008360">
    <property type="term" value="P:regulation of cell shape"/>
    <property type="evidence" value="ECO:0007669"/>
    <property type="project" value="UniProtKB-KW"/>
</dbReference>
<comment type="similarity">
    <text evidence="16">Belongs to the transpeptidase family. FtsI subfamily.</text>
</comment>
<dbReference type="InterPro" id="IPR001460">
    <property type="entry name" value="PCN-bd_Tpept"/>
</dbReference>
<comment type="function">
    <text evidence="16">Catalyzes cross-linking of the peptidoglycan cell wall at the division septum.</text>
</comment>
<feature type="domain" description="Penicillin-binding protein dimerisation" evidence="18">
    <location>
        <begin position="86"/>
        <end position="235"/>
    </location>
</feature>
<keyword evidence="6 16" id="KW-0645">Protease</keyword>